<feature type="signal peptide" evidence="1">
    <location>
        <begin position="1"/>
        <end position="19"/>
    </location>
</feature>
<dbReference type="OrthoDB" id="190281at2"/>
<evidence type="ECO:0000313" key="3">
    <source>
        <dbReference type="Proteomes" id="UP000290218"/>
    </source>
</evidence>
<comment type="caution">
    <text evidence="2">The sequence shown here is derived from an EMBL/GenBank/DDBJ whole genome shotgun (WGS) entry which is preliminary data.</text>
</comment>
<proteinExistence type="predicted"/>
<dbReference type="AlphaFoldDB" id="A0A4Q1CCF7"/>
<name>A0A4Q1CCF7_9BACT</name>
<organism evidence="2 3">
    <name type="scientific">Oleiharenicola lentus</name>
    <dbReference type="NCBI Taxonomy" id="2508720"/>
    <lineage>
        <taxon>Bacteria</taxon>
        <taxon>Pseudomonadati</taxon>
        <taxon>Verrucomicrobiota</taxon>
        <taxon>Opitutia</taxon>
        <taxon>Opitutales</taxon>
        <taxon>Opitutaceae</taxon>
        <taxon>Oleiharenicola</taxon>
    </lineage>
</organism>
<evidence type="ECO:0008006" key="4">
    <source>
        <dbReference type="Google" id="ProtNLM"/>
    </source>
</evidence>
<dbReference type="Proteomes" id="UP000290218">
    <property type="component" value="Unassembled WGS sequence"/>
</dbReference>
<dbReference type="RefSeq" id="WP_129048012.1">
    <property type="nucleotide sequence ID" value="NZ_SDHX01000001.1"/>
</dbReference>
<evidence type="ECO:0000256" key="1">
    <source>
        <dbReference type="SAM" id="SignalP"/>
    </source>
</evidence>
<keyword evidence="1" id="KW-0732">Signal</keyword>
<keyword evidence="3" id="KW-1185">Reference proteome</keyword>
<feature type="chain" id="PRO_5020413239" description="Transporter" evidence="1">
    <location>
        <begin position="20"/>
        <end position="307"/>
    </location>
</feature>
<gene>
    <name evidence="2" type="ORF">ESB00_12480</name>
</gene>
<protein>
    <recommendedName>
        <fullName evidence="4">Transporter</fullName>
    </recommendedName>
</protein>
<accession>A0A4Q1CCF7</accession>
<reference evidence="2 3" key="1">
    <citation type="submission" date="2019-01" db="EMBL/GenBank/DDBJ databases">
        <title>Lacunisphaera sp. strain TWA-58.</title>
        <authorList>
            <person name="Chen W.-M."/>
        </authorList>
    </citation>
    <scope>NUCLEOTIDE SEQUENCE [LARGE SCALE GENOMIC DNA]</scope>
    <source>
        <strain evidence="2 3">TWA-58</strain>
    </source>
</reference>
<evidence type="ECO:0000313" key="2">
    <source>
        <dbReference type="EMBL" id="RXK56646.1"/>
    </source>
</evidence>
<sequence length="307" mass="34148">MRPRSFFTLFTILVLTAAAQTVPSAASSQTPPGDTSFLTKVRGLFDFDLPDIDPPGTIKLTLHPHLGDLIRRDYMRVDTGFRWALKENFEINPEAAVYFTHGFGGGNDGYGIGELRLGSKYILRGWPDPDMETSVFVNVEVPVGSPPVNLTDGLNHFAPGFLVQHHSTRNRKLTTFAGAGLDLVSVSDIAGTPVRNQPLDDSMNFTAGAIYDLGQVKWTFSATYATTAVLGDVTEHFLYLRPSMLWYVPRKYTFNSKTQWLLGLGLRASWGPDGDELSFNTRVRAEVTFRQVVENIRSRRKETGEKP</sequence>
<dbReference type="EMBL" id="SDHX01000001">
    <property type="protein sequence ID" value="RXK56646.1"/>
    <property type="molecule type" value="Genomic_DNA"/>
</dbReference>